<feature type="repeat" description="LDL-receptor class B" evidence="19">
    <location>
        <begin position="666"/>
        <end position="709"/>
    </location>
</feature>
<feature type="domain" description="EGF-like" evidence="21">
    <location>
        <begin position="325"/>
        <end position="360"/>
    </location>
</feature>
<dbReference type="Proteomes" id="UP000002852">
    <property type="component" value="Unassembled WGS sequence"/>
</dbReference>
<dbReference type="Gene3D" id="2.10.25.10">
    <property type="entry name" value="Laminin"/>
    <property type="match status" value="2"/>
</dbReference>
<dbReference type="GO" id="GO:0005886">
    <property type="term" value="C:plasma membrane"/>
    <property type="evidence" value="ECO:0007669"/>
    <property type="project" value="TreeGrafter"/>
</dbReference>
<dbReference type="PANTHER" id="PTHR22722:SF11">
    <property type="entry name" value="LOW-DENSITY LIPOPROTEIN RECEPTOR-RELATED PROTEIN 2"/>
    <property type="match status" value="1"/>
</dbReference>
<reference evidence="22" key="3">
    <citation type="submission" date="2025-08" db="UniProtKB">
        <authorList>
            <consortium name="Ensembl"/>
        </authorList>
    </citation>
    <scope>IDENTIFICATION</scope>
    <source>
        <strain evidence="22">JP 163 A</strain>
    </source>
</reference>
<feature type="disulfide bond" evidence="18">
    <location>
        <begin position="93"/>
        <end position="111"/>
    </location>
</feature>
<dbReference type="AlphaFoldDB" id="A0A3B5QWI6"/>
<feature type="repeat" description="LDL-receptor class B" evidence="19">
    <location>
        <begin position="710"/>
        <end position="753"/>
    </location>
</feature>
<evidence type="ECO:0000256" key="5">
    <source>
        <dbReference type="ARBA" id="ARBA00022692"/>
    </source>
</evidence>
<feature type="disulfide bond" evidence="18">
    <location>
        <begin position="6"/>
        <end position="18"/>
    </location>
</feature>
<dbReference type="InterPro" id="IPR051221">
    <property type="entry name" value="LDLR-related"/>
</dbReference>
<evidence type="ECO:0000256" key="6">
    <source>
        <dbReference type="ARBA" id="ARBA00022723"/>
    </source>
</evidence>
<feature type="disulfide bond" evidence="18">
    <location>
        <begin position="25"/>
        <end position="40"/>
    </location>
</feature>
<dbReference type="PANTHER" id="PTHR22722">
    <property type="entry name" value="LOW-DENSITY LIPOPROTEIN RECEPTOR-RELATED PROTEIN 2-RELATED"/>
    <property type="match status" value="1"/>
</dbReference>
<feature type="disulfide bond" evidence="18">
    <location>
        <begin position="208"/>
        <end position="226"/>
    </location>
</feature>
<dbReference type="PROSITE" id="PS51120">
    <property type="entry name" value="LDLRB"/>
    <property type="match status" value="4"/>
</dbReference>
<evidence type="ECO:0000256" key="2">
    <source>
        <dbReference type="ARBA" id="ARBA00022536"/>
    </source>
</evidence>
<feature type="domain" description="EGF-like" evidence="21">
    <location>
        <begin position="286"/>
        <end position="321"/>
    </location>
</feature>
<feature type="disulfide bond" evidence="18">
    <location>
        <begin position="891"/>
        <end position="903"/>
    </location>
</feature>
<evidence type="ECO:0000256" key="12">
    <source>
        <dbReference type="ARBA" id="ARBA00023157"/>
    </source>
</evidence>
<evidence type="ECO:0000313" key="22">
    <source>
        <dbReference type="Ensembl" id="ENSXMAP00000035222.1"/>
    </source>
</evidence>
<evidence type="ECO:0008006" key="24">
    <source>
        <dbReference type="Google" id="ProtNLM"/>
    </source>
</evidence>
<feature type="disulfide bond" evidence="18">
    <location>
        <begin position="898"/>
        <end position="916"/>
    </location>
</feature>
<dbReference type="GO" id="GO:0006897">
    <property type="term" value="P:endocytosis"/>
    <property type="evidence" value="ECO:0007669"/>
    <property type="project" value="UniProtKB-KW"/>
</dbReference>
<dbReference type="SUPFAM" id="SSF57184">
    <property type="entry name" value="Growth factor receptor domain"/>
    <property type="match status" value="1"/>
</dbReference>
<dbReference type="Pfam" id="PF00057">
    <property type="entry name" value="Ldl_recept_a"/>
    <property type="match status" value="14"/>
</dbReference>
<feature type="disulfide bond" evidence="18">
    <location>
        <begin position="940"/>
        <end position="958"/>
    </location>
</feature>
<keyword evidence="9" id="KW-0967">Endosome</keyword>
<feature type="disulfide bond" evidence="18">
    <location>
        <begin position="201"/>
        <end position="213"/>
    </location>
</feature>
<keyword evidence="10" id="KW-1133">Transmembrane helix</keyword>
<feature type="disulfide bond" evidence="18">
    <location>
        <begin position="850"/>
        <end position="862"/>
    </location>
</feature>
<comment type="caution">
    <text evidence="18">Lacks conserved residue(s) required for the propagation of feature annotation.</text>
</comment>
<dbReference type="InterPro" id="IPR001881">
    <property type="entry name" value="EGF-like_Ca-bd_dom"/>
</dbReference>
<evidence type="ECO:0000259" key="21">
    <source>
        <dbReference type="SMART" id="SM00181"/>
    </source>
</evidence>
<keyword evidence="15" id="KW-0325">Glycoprotein</keyword>
<evidence type="ECO:0000256" key="9">
    <source>
        <dbReference type="ARBA" id="ARBA00022753"/>
    </source>
</evidence>
<evidence type="ECO:0000256" key="16">
    <source>
        <dbReference type="ARBA" id="ARBA00037878"/>
    </source>
</evidence>
<keyword evidence="2" id="KW-0245">EGF-like domain</keyword>
<keyword evidence="7" id="KW-0732">Signal</keyword>
<dbReference type="FunFam" id="4.10.400.10:FF:000034">
    <property type="entry name" value="Low-density lipoprotein receptor-related protein 2"/>
    <property type="match status" value="3"/>
</dbReference>
<evidence type="ECO:0000256" key="19">
    <source>
        <dbReference type="PROSITE-ProRule" id="PRU00461"/>
    </source>
</evidence>
<feature type="disulfide bond" evidence="18">
    <location>
        <begin position="857"/>
        <end position="875"/>
    </location>
</feature>
<reference evidence="23" key="1">
    <citation type="submission" date="2012-01" db="EMBL/GenBank/DDBJ databases">
        <authorList>
            <person name="Walter R."/>
            <person name="Schartl M."/>
            <person name="Warren W."/>
        </authorList>
    </citation>
    <scope>NUCLEOTIDE SEQUENCE [LARGE SCALE GENOMIC DNA]</scope>
    <source>
        <strain evidence="23">JP 163 A</strain>
    </source>
</reference>
<feature type="disulfide bond" evidence="18">
    <location>
        <begin position="869"/>
        <end position="884"/>
    </location>
</feature>
<evidence type="ECO:0000256" key="8">
    <source>
        <dbReference type="ARBA" id="ARBA00022737"/>
    </source>
</evidence>
<evidence type="ECO:0000256" key="13">
    <source>
        <dbReference type="ARBA" id="ARBA00023170"/>
    </source>
</evidence>
<feature type="disulfide bond" evidence="18">
    <location>
        <begin position="1032"/>
        <end position="1047"/>
    </location>
</feature>
<dbReference type="FunFam" id="4.10.400.10:FF:000062">
    <property type="entry name" value="Terribly reduced optic lobes, isoform AI"/>
    <property type="match status" value="1"/>
</dbReference>
<evidence type="ECO:0000256" key="3">
    <source>
        <dbReference type="ARBA" id="ARBA00022553"/>
    </source>
</evidence>
<evidence type="ECO:0000256" key="14">
    <source>
        <dbReference type="ARBA" id="ARBA00023176"/>
    </source>
</evidence>
<feature type="disulfide bond" evidence="18">
    <location>
        <begin position="974"/>
        <end position="986"/>
    </location>
</feature>
<feature type="disulfide bond" evidence="18">
    <location>
        <begin position="169"/>
        <end position="187"/>
    </location>
</feature>
<dbReference type="SUPFAM" id="SSF57424">
    <property type="entry name" value="LDL receptor-like module"/>
    <property type="match status" value="14"/>
</dbReference>
<dbReference type="InterPro" id="IPR002172">
    <property type="entry name" value="LDrepeatLR_classA_rpt"/>
</dbReference>
<keyword evidence="12 18" id="KW-1015">Disulfide bond</keyword>
<sequence>MLYFICASDEFQCRNGQCINKAWRCDGTKDCTDDSDELNCPPPSCSSQEFKCVTSGECISLGFVCDGEEDCVDGSDEQRTCDGRTCRPDQFTCQEGQCIPSKYRCDRVTDCVDSTDEKNCNYPQCTQKTCANGACYNNSQHCNGLQDCRDGSDETNCTTHHCPIHQFECRNGFCVPLAFVCDHWDDCGDNSDEQDCEYPTCKGNEFTCSSGRCIPQNWVCDKSNDCGDFSDESGCDSDSRDCYPGEWGCPGSTACIPVDKVCDGKPDCPGATDETNTTAHQTCLDRCSALSCEYLCHPSPQGGTCYCPDGFIVANDSRSCVDYDDCNIWGICDQLCEDRPGTHHCSCADGFFLEQGHVCKANLIFTNGGDVLMADIHGRFVRTLVPAQGKGYAIGVAYNIRSNVVFWSDTNTKKVYSASYNGENIKEILTTAVPNVQNLAVDWINFKLYVLDATLDRIDMCDYDGGNRVTLVAENLETPHGLALDPTVGKIVLNGATQSPHPFGMAVFENHVFFTDWTKMGVIRTNRFNGSNPTLLYRTANRPGHVVVSHSAVQPFVMNPCGRHNGGCQHICVLSHRSDNGGLGFRCKCRYGYDLGSDRHSSQQILTGKTVGIVDAMAYDWTSKVLFWTTSTYRAVVAFRVTDKSKKDIVTGLRYPKGIAIHPSAGYLFWSDWYRPAVIMKAFPDGSNAVPLVNTTLGWPYGLALDYVMDRLYWVDSLLDQVGHISIEGTDRKTFTSIGQITEPYSLTVYSDFLYISDTRTRAIFEMRKRDAGGSTMIRQGVTGILNIKAYSADLHGSNRCNSVPNGLCSHFCFPTPSLSRVCGCPYGMKLQANQRDCIKDDSVPPPDDCGDYAFECDEGRCRPNSFRCDGIFDCVDKTDEANCTDTGSTCSPYAFTCNNKHCIYSSWRCDGHDDCGDGSDEVNCPTRVPTTCGSSYFTCNNNKCISKNWVCDGDNDCGDGSDEQNCDSTITTCPPGYFLCPDHRCISDFYVCDGDQDCLDGSDEKNCEFSCQSYEFACASGDQCISSYYRCDGVFDCRDHSDEQNCPTRGPGLCHNDEFQCQTDGFCIPDEWECDGHPDCEDGSDEHNTCPAVTCSSSYFQCTNKMCIPMSWLCDGENDCRDMSDEQNCPTPPFSCPSGQWLCPTDQVCIDLGKVCDGQRDCPNGADESPICSDHLNSHFLLTVNACV</sequence>
<evidence type="ECO:0000256" key="18">
    <source>
        <dbReference type="PROSITE-ProRule" id="PRU00124"/>
    </source>
</evidence>
<dbReference type="FunFam" id="2.120.10.30:FF:000241">
    <property type="entry name" value="Low-density lipoprotein receptor-related protein 6"/>
    <property type="match status" value="1"/>
</dbReference>
<dbReference type="SMART" id="SM00192">
    <property type="entry name" value="LDLa"/>
    <property type="match status" value="15"/>
</dbReference>
<dbReference type="InParanoid" id="A0A3B5QWI6"/>
<keyword evidence="5" id="KW-0812">Transmembrane</keyword>
<dbReference type="FunFam" id="4.10.400.10:FF:000002">
    <property type="entry name" value="Low-density lipoprotein receptor-related protein 1"/>
    <property type="match status" value="1"/>
</dbReference>
<dbReference type="PROSITE" id="PS01209">
    <property type="entry name" value="LDLRA_1"/>
    <property type="match status" value="8"/>
</dbReference>
<feature type="disulfide bond" evidence="18">
    <location>
        <begin position="181"/>
        <end position="196"/>
    </location>
</feature>
<dbReference type="InterPro" id="IPR000033">
    <property type="entry name" value="LDLR_classB_rpt"/>
</dbReference>
<feature type="disulfide bond" evidence="18">
    <location>
        <begin position="993"/>
        <end position="1008"/>
    </location>
</feature>
<dbReference type="FunFam" id="4.10.400.10:FF:000045">
    <property type="entry name" value="Low-density lipoprotein receptor-related protein 2"/>
    <property type="match status" value="1"/>
</dbReference>
<dbReference type="GO" id="GO:0031904">
    <property type="term" value="C:endosome lumen"/>
    <property type="evidence" value="ECO:0007669"/>
    <property type="project" value="UniProtKB-SubCell"/>
</dbReference>
<dbReference type="GO" id="GO:0005905">
    <property type="term" value="C:clathrin-coated pit"/>
    <property type="evidence" value="ECO:0007669"/>
    <property type="project" value="UniProtKB-KW"/>
</dbReference>
<feature type="disulfide bond" evidence="18">
    <location>
        <begin position="910"/>
        <end position="925"/>
    </location>
</feature>
<dbReference type="Pfam" id="PF00058">
    <property type="entry name" value="Ldl_recept_b"/>
    <property type="match status" value="2"/>
</dbReference>
<proteinExistence type="predicted"/>
<dbReference type="GO" id="GO:0043235">
    <property type="term" value="C:receptor complex"/>
    <property type="evidence" value="ECO:0007669"/>
    <property type="project" value="TreeGrafter"/>
</dbReference>
<comment type="subcellular location">
    <subcellularLocation>
        <location evidence="17">Endosome lumen</location>
    </subcellularLocation>
    <subcellularLocation>
        <location evidence="16">Membrane</location>
        <location evidence="16">Coated pit</location>
    </subcellularLocation>
    <subcellularLocation>
        <location evidence="1">Membrane</location>
        <topology evidence="1">Single-pass membrane protein</topology>
    </subcellularLocation>
</comment>
<dbReference type="OMA" id="CFIQQIL"/>
<dbReference type="SMART" id="SM00181">
    <property type="entry name" value="EGF"/>
    <property type="match status" value="5"/>
</dbReference>
<feature type="repeat" description="LDL-receptor class B" evidence="19">
    <location>
        <begin position="403"/>
        <end position="445"/>
    </location>
</feature>
<feature type="domain" description="EGF-like" evidence="21">
    <location>
        <begin position="85"/>
        <end position="121"/>
    </location>
</feature>
<keyword evidence="4" id="KW-0254">Endocytosis</keyword>
<feature type="disulfide bond" evidence="18">
    <location>
        <begin position="105"/>
        <end position="120"/>
    </location>
</feature>
<feature type="disulfide bond" evidence="18">
    <location>
        <begin position="130"/>
        <end position="148"/>
    </location>
</feature>
<feature type="disulfide bond" evidence="18">
    <location>
        <begin position="1103"/>
        <end position="1121"/>
    </location>
</feature>
<feature type="domain" description="EGF-like" evidence="21">
    <location>
        <begin position="800"/>
        <end position="839"/>
    </location>
</feature>
<feature type="disulfide bond" evidence="18">
    <location>
        <begin position="1115"/>
        <end position="1130"/>
    </location>
</feature>
<evidence type="ECO:0000256" key="15">
    <source>
        <dbReference type="ARBA" id="ARBA00023180"/>
    </source>
</evidence>
<feature type="disulfide bond" evidence="18">
    <location>
        <begin position="142"/>
        <end position="157"/>
    </location>
</feature>
<dbReference type="FunFam" id="4.10.400.10:FF:000147">
    <property type="entry name" value="Low-density lipoprotein receptor-related protein 2"/>
    <property type="match status" value="2"/>
</dbReference>
<protein>
    <recommendedName>
        <fullName evidence="24">EGF-like domain-containing protein</fullName>
    </recommendedName>
</protein>
<evidence type="ECO:0000256" key="10">
    <source>
        <dbReference type="ARBA" id="ARBA00022989"/>
    </source>
</evidence>
<dbReference type="InterPro" id="IPR036055">
    <property type="entry name" value="LDL_receptor-like_sf"/>
</dbReference>
<feature type="disulfide bond" evidence="18">
    <location>
        <begin position="1096"/>
        <end position="1108"/>
    </location>
</feature>
<feature type="disulfide bond" evidence="18">
    <location>
        <begin position="952"/>
        <end position="967"/>
    </location>
</feature>
<name>A0A3B5QWI6_XIPMA</name>
<accession>A0A3B5QWI6</accession>
<dbReference type="FunFam" id="4.10.400.10:FF:000001">
    <property type="entry name" value="Low-density lipoprotein receptor-related protein 1"/>
    <property type="match status" value="1"/>
</dbReference>
<evidence type="ECO:0000313" key="23">
    <source>
        <dbReference type="Proteomes" id="UP000002852"/>
    </source>
</evidence>
<evidence type="ECO:0000256" key="11">
    <source>
        <dbReference type="ARBA" id="ARBA00023136"/>
    </source>
</evidence>
<feature type="disulfide bond" evidence="18">
    <location>
        <begin position="981"/>
        <end position="999"/>
    </location>
</feature>
<evidence type="ECO:0000259" key="20">
    <source>
        <dbReference type="SMART" id="SM00179"/>
    </source>
</evidence>
<keyword evidence="6" id="KW-0479">Metal-binding</keyword>
<dbReference type="FunFam" id="4.10.400.10:FF:000011">
    <property type="entry name" value="Low-density lipoprotein receptor-related protein 1"/>
    <property type="match status" value="2"/>
</dbReference>
<feature type="disulfide bond" evidence="18">
    <location>
        <begin position="933"/>
        <end position="945"/>
    </location>
</feature>
<keyword evidence="3" id="KW-0597">Phosphoprotein</keyword>
<keyword evidence="8" id="KW-0677">Repeat</keyword>
<dbReference type="SUPFAM" id="SSF57196">
    <property type="entry name" value="EGF/Laminin"/>
    <property type="match status" value="1"/>
</dbReference>
<keyword evidence="23" id="KW-1185">Reference proteome</keyword>
<dbReference type="GeneTree" id="ENSGT00940000165769"/>
<keyword evidence="14" id="KW-0168">Coated pit</keyword>
<feature type="disulfide bond" evidence="18">
    <location>
        <begin position="220"/>
        <end position="235"/>
    </location>
</feature>
<keyword evidence="13" id="KW-0675">Receptor</keyword>
<dbReference type="SUPFAM" id="SSF63825">
    <property type="entry name" value="YWTD domain"/>
    <property type="match status" value="2"/>
</dbReference>
<reference evidence="23" key="2">
    <citation type="journal article" date="2013" name="Nat. Genet.">
        <title>The genome of the platyfish, Xiphophorus maculatus, provides insights into evolutionary adaptation and several complex traits.</title>
        <authorList>
            <person name="Schartl M."/>
            <person name="Walter R.B."/>
            <person name="Shen Y."/>
            <person name="Garcia T."/>
            <person name="Catchen J."/>
            <person name="Amores A."/>
            <person name="Braasch I."/>
            <person name="Chalopin D."/>
            <person name="Volff J.N."/>
            <person name="Lesch K.P."/>
            <person name="Bisazza A."/>
            <person name="Minx P."/>
            <person name="Hillier L."/>
            <person name="Wilson R.K."/>
            <person name="Fuerstenberg S."/>
            <person name="Boore J."/>
            <person name="Searle S."/>
            <person name="Postlethwait J.H."/>
            <person name="Warren W.C."/>
        </authorList>
    </citation>
    <scope>NUCLEOTIDE SEQUENCE [LARGE SCALE GENOMIC DNA]</scope>
    <source>
        <strain evidence="23">JP 163 A</strain>
    </source>
</reference>
<reference evidence="22" key="4">
    <citation type="submission" date="2025-09" db="UniProtKB">
        <authorList>
            <consortium name="Ensembl"/>
        </authorList>
    </citation>
    <scope>IDENTIFICATION</scope>
    <source>
        <strain evidence="22">JP 163 A</strain>
    </source>
</reference>
<evidence type="ECO:0000256" key="7">
    <source>
        <dbReference type="ARBA" id="ARBA00022729"/>
    </source>
</evidence>
<dbReference type="InterPro" id="IPR000742">
    <property type="entry name" value="EGF"/>
</dbReference>
<feature type="disulfide bond" evidence="18">
    <location>
        <begin position="162"/>
        <end position="174"/>
    </location>
</feature>
<feature type="repeat" description="LDL-receptor class B" evidence="19">
    <location>
        <begin position="446"/>
        <end position="488"/>
    </location>
</feature>
<dbReference type="Gene3D" id="2.120.10.30">
    <property type="entry name" value="TolB, C-terminal domain"/>
    <property type="match status" value="3"/>
</dbReference>
<feature type="disulfide bond" evidence="18">
    <location>
        <begin position="86"/>
        <end position="98"/>
    </location>
</feature>
<dbReference type="InterPro" id="IPR011042">
    <property type="entry name" value="6-blade_b-propeller_TolB-like"/>
</dbReference>
<dbReference type="SMART" id="SM00135">
    <property type="entry name" value="LY"/>
    <property type="match status" value="7"/>
</dbReference>
<dbReference type="SMART" id="SM00179">
    <property type="entry name" value="EGF_CA"/>
    <property type="match status" value="1"/>
</dbReference>
<dbReference type="Ensembl" id="ENSXMAT00000035059.1">
    <property type="protein sequence ID" value="ENSXMAP00000035222.1"/>
    <property type="gene ID" value="ENSXMAG00000025262.1"/>
</dbReference>
<dbReference type="PROSITE" id="PS50068">
    <property type="entry name" value="LDLRA_2"/>
    <property type="match status" value="15"/>
</dbReference>
<dbReference type="InterPro" id="IPR009030">
    <property type="entry name" value="Growth_fac_rcpt_cys_sf"/>
</dbReference>
<dbReference type="STRING" id="8083.ENSXMAP00000035222"/>
<evidence type="ECO:0000256" key="4">
    <source>
        <dbReference type="ARBA" id="ARBA00022583"/>
    </source>
</evidence>
<dbReference type="PRINTS" id="PR00261">
    <property type="entry name" value="LDLRECEPTOR"/>
</dbReference>
<dbReference type="InterPro" id="IPR023415">
    <property type="entry name" value="LDLR_class-A_CS"/>
</dbReference>
<keyword evidence="11" id="KW-0472">Membrane</keyword>
<feature type="domain" description="EGF-like" evidence="21">
    <location>
        <begin position="560"/>
        <end position="603"/>
    </location>
</feature>
<evidence type="ECO:0000256" key="17">
    <source>
        <dbReference type="ARBA" id="ARBA00046273"/>
    </source>
</evidence>
<feature type="domain" description="EGF-like calcium-binding" evidence="20">
    <location>
        <begin position="322"/>
        <end position="360"/>
    </location>
</feature>
<organism evidence="22 23">
    <name type="scientific">Xiphophorus maculatus</name>
    <name type="common">Southern platyfish</name>
    <name type="synonym">Platypoecilus maculatus</name>
    <dbReference type="NCBI Taxonomy" id="8083"/>
    <lineage>
        <taxon>Eukaryota</taxon>
        <taxon>Metazoa</taxon>
        <taxon>Chordata</taxon>
        <taxon>Craniata</taxon>
        <taxon>Vertebrata</taxon>
        <taxon>Euteleostomi</taxon>
        <taxon>Actinopterygii</taxon>
        <taxon>Neopterygii</taxon>
        <taxon>Teleostei</taxon>
        <taxon>Neoteleostei</taxon>
        <taxon>Acanthomorphata</taxon>
        <taxon>Ovalentaria</taxon>
        <taxon>Atherinomorphae</taxon>
        <taxon>Cyprinodontiformes</taxon>
        <taxon>Poeciliidae</taxon>
        <taxon>Poeciliinae</taxon>
        <taxon>Xiphophorus</taxon>
    </lineage>
</organism>
<evidence type="ECO:0000256" key="1">
    <source>
        <dbReference type="ARBA" id="ARBA00004167"/>
    </source>
</evidence>
<dbReference type="CDD" id="cd00112">
    <property type="entry name" value="LDLa"/>
    <property type="match status" value="15"/>
</dbReference>
<dbReference type="Gene3D" id="4.10.400.10">
    <property type="entry name" value="Low-density Lipoprotein Receptor"/>
    <property type="match status" value="15"/>
</dbReference>
<feature type="disulfide bond" evidence="18">
    <location>
        <begin position="13"/>
        <end position="31"/>
    </location>
</feature>
<dbReference type="GO" id="GO:0005509">
    <property type="term" value="F:calcium ion binding"/>
    <property type="evidence" value="ECO:0007669"/>
    <property type="project" value="InterPro"/>
</dbReference>